<accession>A0ABX8CVW3</accession>
<feature type="transmembrane region" description="Helical" evidence="2">
    <location>
        <begin position="58"/>
        <end position="77"/>
    </location>
</feature>
<evidence type="ECO:0000256" key="1">
    <source>
        <dbReference type="SAM" id="MobiDB-lite"/>
    </source>
</evidence>
<dbReference type="RefSeq" id="WP_213558729.1">
    <property type="nucleotide sequence ID" value="NZ_JBHZDI010000203.1"/>
</dbReference>
<feature type="region of interest" description="Disordered" evidence="1">
    <location>
        <begin position="1"/>
        <end position="31"/>
    </location>
</feature>
<evidence type="ECO:0000313" key="5">
    <source>
        <dbReference type="Proteomes" id="UP000683310"/>
    </source>
</evidence>
<feature type="region of interest" description="Disordered" evidence="1">
    <location>
        <begin position="350"/>
        <end position="388"/>
    </location>
</feature>
<dbReference type="InterPro" id="IPR026004">
    <property type="entry name" value="Septum_form"/>
</dbReference>
<name>A0ABX8CVW3_9NOCA</name>
<protein>
    <submittedName>
        <fullName evidence="4">Septum formation family protein</fullName>
    </submittedName>
</protein>
<keyword evidence="2" id="KW-1133">Transmembrane helix</keyword>
<feature type="domain" description="Septum formation-related" evidence="3">
    <location>
        <begin position="111"/>
        <end position="333"/>
    </location>
</feature>
<feature type="compositionally biased region" description="Pro residues" evidence="1">
    <location>
        <begin position="362"/>
        <end position="388"/>
    </location>
</feature>
<keyword evidence="2" id="KW-0812">Transmembrane</keyword>
<keyword evidence="5" id="KW-1185">Reference proteome</keyword>
<dbReference type="Pfam" id="PF13845">
    <property type="entry name" value="Septum_form"/>
    <property type="match status" value="1"/>
</dbReference>
<dbReference type="EMBL" id="CP074371">
    <property type="protein sequence ID" value="QVI22650.1"/>
    <property type="molecule type" value="Genomic_DNA"/>
</dbReference>
<reference evidence="4 5" key="1">
    <citation type="submission" date="2021-04" db="EMBL/GenBank/DDBJ databases">
        <title>Nocardia tengchongensis.</title>
        <authorList>
            <person name="Zhuang k."/>
            <person name="Ran Y."/>
            <person name="Li W."/>
        </authorList>
    </citation>
    <scope>NUCLEOTIDE SEQUENCE [LARGE SCALE GENOMIC DNA]</scope>
    <source>
        <strain evidence="4 5">CFH S0057</strain>
    </source>
</reference>
<proteinExistence type="predicted"/>
<evidence type="ECO:0000256" key="2">
    <source>
        <dbReference type="SAM" id="Phobius"/>
    </source>
</evidence>
<evidence type="ECO:0000313" key="4">
    <source>
        <dbReference type="EMBL" id="QVI22650.1"/>
    </source>
</evidence>
<dbReference type="Proteomes" id="UP000683310">
    <property type="component" value="Chromosome"/>
</dbReference>
<keyword evidence="2" id="KW-0472">Membrane</keyword>
<organism evidence="4 5">
    <name type="scientific">Nocardia tengchongensis</name>
    <dbReference type="NCBI Taxonomy" id="2055889"/>
    <lineage>
        <taxon>Bacteria</taxon>
        <taxon>Bacillati</taxon>
        <taxon>Actinomycetota</taxon>
        <taxon>Actinomycetes</taxon>
        <taxon>Mycobacteriales</taxon>
        <taxon>Nocardiaceae</taxon>
        <taxon>Nocardia</taxon>
    </lineage>
</organism>
<evidence type="ECO:0000259" key="3">
    <source>
        <dbReference type="Pfam" id="PF13845"/>
    </source>
</evidence>
<sequence>MPEQKTPSQWPAPPSSSRGSEPPRRRKPTALDNLLTPFRAVEAKLDKNGPLSASTVRWGLLAMAGGVTLAVLITMFVSNGFDSNRVKAHAPGAAQPTGAVAGAAFGTAKEGDCLTWTKSNASDLSKVECGSKHLFEVTADIDLSKYPGKEFGPGSRFPDSLRFSELRDEHCVSAAQEYLGGRLDPRGKFVVGLINPGEAGWKAGERTLRCGLQVSGSQGLATKPITGSVRDINQSKVYDVGTCIGIKSNLPTDPVDCAQPHAFEIVSTVDLATHFTGGPPSKDDQDKFMEDQCAKDATDYLGAPDALRNKTLTLFWDALDTRSWMAGSRSLNCLVGKGADQEGFAAITGSAKGDIQVDGQAPVPPPNNGRYTPPPLPGAVPPVIPQPR</sequence>
<gene>
    <name evidence="4" type="ORF">KHQ06_06385</name>
</gene>